<dbReference type="SUPFAM" id="SSF69500">
    <property type="entry name" value="DTD-like"/>
    <property type="match status" value="1"/>
</dbReference>
<organism evidence="4 5">
    <name type="scientific">Pontibacterium sinense</name>
    <dbReference type="NCBI Taxonomy" id="2781979"/>
    <lineage>
        <taxon>Bacteria</taxon>
        <taxon>Pseudomonadati</taxon>
        <taxon>Pseudomonadota</taxon>
        <taxon>Gammaproteobacteria</taxon>
        <taxon>Oceanospirillales</taxon>
        <taxon>Oceanospirillaceae</taxon>
        <taxon>Pontibacterium</taxon>
    </lineage>
</organism>
<evidence type="ECO:0000256" key="2">
    <source>
        <dbReference type="ARBA" id="ARBA00022801"/>
    </source>
</evidence>
<reference evidence="4" key="1">
    <citation type="submission" date="2020-10" db="EMBL/GenBank/DDBJ databases">
        <title>Bacterium isolated from coastal waters sediment.</title>
        <authorList>
            <person name="Chen R.-J."/>
            <person name="Lu D.-C."/>
            <person name="Zhu K.-L."/>
            <person name="Du Z.-J."/>
        </authorList>
    </citation>
    <scope>NUCLEOTIDE SEQUENCE</scope>
    <source>
        <strain evidence="4">N1Y112</strain>
    </source>
</reference>
<dbReference type="Pfam" id="PF02580">
    <property type="entry name" value="Tyr_Deacylase"/>
    <property type="match status" value="1"/>
</dbReference>
<evidence type="ECO:0000256" key="1">
    <source>
        <dbReference type="ARBA" id="ARBA00009673"/>
    </source>
</evidence>
<dbReference type="GO" id="GO:0005737">
    <property type="term" value="C:cytoplasm"/>
    <property type="evidence" value="ECO:0007669"/>
    <property type="project" value="UniProtKB-SubCell"/>
</dbReference>
<comment type="caution">
    <text evidence="4">The sequence shown here is derived from an EMBL/GenBank/DDBJ whole genome shotgun (WGS) entry which is preliminary data.</text>
</comment>
<dbReference type="EC" id="3.1.1.-" evidence="3"/>
<dbReference type="PANTHER" id="PTHR10472">
    <property type="entry name" value="D-TYROSYL-TRNA TYR DEACYLASE"/>
    <property type="match status" value="1"/>
</dbReference>
<dbReference type="RefSeq" id="WP_193954831.1">
    <property type="nucleotide sequence ID" value="NZ_JADEYS010000022.1"/>
</dbReference>
<keyword evidence="3" id="KW-0694">RNA-binding</keyword>
<dbReference type="GO" id="GO:0043908">
    <property type="term" value="F:Ser(Gly)-tRNA(Ala) hydrolase activity"/>
    <property type="evidence" value="ECO:0007669"/>
    <property type="project" value="UniProtKB-UniRule"/>
</dbReference>
<comment type="similarity">
    <text evidence="1 3">Belongs to the DTD family.</text>
</comment>
<dbReference type="Proteomes" id="UP000640333">
    <property type="component" value="Unassembled WGS sequence"/>
</dbReference>
<dbReference type="FunFam" id="3.50.80.10:FF:000001">
    <property type="entry name" value="D-aminoacyl-tRNA deacylase"/>
    <property type="match status" value="1"/>
</dbReference>
<dbReference type="GO" id="GO:0019478">
    <property type="term" value="P:D-amino acid catabolic process"/>
    <property type="evidence" value="ECO:0007669"/>
    <property type="project" value="UniProtKB-UniRule"/>
</dbReference>
<gene>
    <name evidence="3" type="primary">dtd</name>
    <name evidence="4" type="ORF">IOQ59_17900</name>
</gene>
<comment type="catalytic activity">
    <reaction evidence="3">
        <text>a D-aminoacyl-tRNA + H2O = a tRNA + a D-alpha-amino acid + H(+)</text>
        <dbReference type="Rhea" id="RHEA:13953"/>
        <dbReference type="Rhea" id="RHEA-COMP:10123"/>
        <dbReference type="Rhea" id="RHEA-COMP:10124"/>
        <dbReference type="ChEBI" id="CHEBI:15377"/>
        <dbReference type="ChEBI" id="CHEBI:15378"/>
        <dbReference type="ChEBI" id="CHEBI:59871"/>
        <dbReference type="ChEBI" id="CHEBI:78442"/>
        <dbReference type="ChEBI" id="CHEBI:79333"/>
        <dbReference type="EC" id="3.1.1.96"/>
    </reaction>
</comment>
<dbReference type="InterPro" id="IPR003732">
    <property type="entry name" value="Daa-tRNA_deacyls_DTD"/>
</dbReference>
<dbReference type="PANTHER" id="PTHR10472:SF5">
    <property type="entry name" value="D-AMINOACYL-TRNA DEACYLASE 1"/>
    <property type="match status" value="1"/>
</dbReference>
<comment type="catalytic activity">
    <reaction evidence="3">
        <text>glycyl-tRNA(Ala) + H2O = tRNA(Ala) + glycine + H(+)</text>
        <dbReference type="Rhea" id="RHEA:53744"/>
        <dbReference type="Rhea" id="RHEA-COMP:9657"/>
        <dbReference type="Rhea" id="RHEA-COMP:13640"/>
        <dbReference type="ChEBI" id="CHEBI:15377"/>
        <dbReference type="ChEBI" id="CHEBI:15378"/>
        <dbReference type="ChEBI" id="CHEBI:57305"/>
        <dbReference type="ChEBI" id="CHEBI:78442"/>
        <dbReference type="ChEBI" id="CHEBI:78522"/>
    </reaction>
</comment>
<dbReference type="CDD" id="cd00563">
    <property type="entry name" value="Dtyr_deacylase"/>
    <property type="match status" value="1"/>
</dbReference>
<dbReference type="HAMAP" id="MF_00518">
    <property type="entry name" value="Deacylase_Dtd"/>
    <property type="match status" value="1"/>
</dbReference>
<dbReference type="GO" id="GO:0000049">
    <property type="term" value="F:tRNA binding"/>
    <property type="evidence" value="ECO:0007669"/>
    <property type="project" value="UniProtKB-UniRule"/>
</dbReference>
<dbReference type="InterPro" id="IPR023509">
    <property type="entry name" value="DTD-like_sf"/>
</dbReference>
<evidence type="ECO:0000313" key="4">
    <source>
        <dbReference type="EMBL" id="MBE9399138.1"/>
    </source>
</evidence>
<dbReference type="Gene3D" id="3.50.80.10">
    <property type="entry name" value="D-tyrosyl-tRNA(Tyr) deacylase"/>
    <property type="match status" value="1"/>
</dbReference>
<evidence type="ECO:0000313" key="5">
    <source>
        <dbReference type="Proteomes" id="UP000640333"/>
    </source>
</evidence>
<dbReference type="EMBL" id="JADEYS010000022">
    <property type="protein sequence ID" value="MBE9399138.1"/>
    <property type="molecule type" value="Genomic_DNA"/>
</dbReference>
<name>A0A8J7JZS6_9GAMM</name>
<dbReference type="NCBIfam" id="TIGR00256">
    <property type="entry name" value="D-aminoacyl-tRNA deacylase"/>
    <property type="match status" value="1"/>
</dbReference>
<sequence>MKALIQRVTHASVTVDGECTGTIDQGILVLLGVEKTDDRGKADKLLKKILGYRIFSDDEGKMNLNVQQVNGGVLVVSQFTLVADTAKGLRPGFSSGATPAMGEELYDYFVEQASTAHTQVATGRFGADMKVSLLNDGPVTFMLEVN</sequence>
<dbReference type="GO" id="GO:0106026">
    <property type="term" value="F:Gly-tRNA(Ala) deacylase activity"/>
    <property type="evidence" value="ECO:0007669"/>
    <property type="project" value="UniProtKB-UniRule"/>
</dbReference>
<protein>
    <recommendedName>
        <fullName evidence="3">D-aminoacyl-tRNA deacylase</fullName>
        <shortName evidence="3">DTD</shortName>
        <ecNumber evidence="3">3.1.1.96</ecNumber>
    </recommendedName>
    <alternativeName>
        <fullName evidence="3">Gly-tRNA(Ala) deacylase</fullName>
        <ecNumber evidence="3">3.1.1.-</ecNumber>
    </alternativeName>
</protein>
<comment type="subcellular location">
    <subcellularLocation>
        <location evidence="3">Cytoplasm</location>
    </subcellularLocation>
</comment>
<comment type="function">
    <text evidence="3">An aminoacyl-tRNA editing enzyme that deacylates mischarged D-aminoacyl-tRNAs. Also deacylates mischarged glycyl-tRNA(Ala), protecting cells against glycine mischarging by AlaRS. Acts via tRNA-based rather than protein-based catalysis; rejects L-amino acids rather than detecting D-amino acids in the active site. By recycling D-aminoacyl-tRNA to D-amino acids and free tRNA molecules, this enzyme counteracts the toxicity associated with the formation of D-aminoacyl-tRNA entities in vivo and helps enforce protein L-homochirality.</text>
</comment>
<dbReference type="AlphaFoldDB" id="A0A8J7JZS6"/>
<proteinExistence type="inferred from homology"/>
<accession>A0A8J7JZS6</accession>
<comment type="subunit">
    <text evidence="3">Homodimer.</text>
</comment>
<feature type="short sequence motif" description="Gly-cisPro motif, important for rejection of L-amino acids" evidence="3">
    <location>
        <begin position="137"/>
        <end position="138"/>
    </location>
</feature>
<keyword evidence="5" id="KW-1185">Reference proteome</keyword>
<dbReference type="EC" id="3.1.1.96" evidence="3"/>
<keyword evidence="3" id="KW-0820">tRNA-binding</keyword>
<keyword evidence="2 3" id="KW-0378">Hydrolase</keyword>
<keyword evidence="3" id="KW-0963">Cytoplasm</keyword>
<comment type="domain">
    <text evidence="3">A Gly-cisPro motif from one monomer fits into the active site of the other monomer to allow specific chiral rejection of L-amino acids.</text>
</comment>
<evidence type="ECO:0000256" key="3">
    <source>
        <dbReference type="HAMAP-Rule" id="MF_00518"/>
    </source>
</evidence>
<dbReference type="GO" id="GO:0051500">
    <property type="term" value="F:D-tyrosyl-tRNA(Tyr) deacylase activity"/>
    <property type="evidence" value="ECO:0007669"/>
    <property type="project" value="TreeGrafter"/>
</dbReference>